<dbReference type="EMBL" id="CAJOBI010033463">
    <property type="protein sequence ID" value="CAF4285368.1"/>
    <property type="molecule type" value="Genomic_DNA"/>
</dbReference>
<comment type="caution">
    <text evidence="2">The sequence shown here is derived from an EMBL/GenBank/DDBJ whole genome shotgun (WGS) entry which is preliminary data.</text>
</comment>
<dbReference type="Pfam" id="PF13843">
    <property type="entry name" value="DDE_Tnp_1_7"/>
    <property type="match status" value="1"/>
</dbReference>
<dbReference type="AlphaFoldDB" id="A0A816ZV35"/>
<proteinExistence type="predicted"/>
<dbReference type="PANTHER" id="PTHR46599:SF3">
    <property type="entry name" value="PIGGYBAC TRANSPOSABLE ELEMENT-DERIVED PROTEIN 4"/>
    <property type="match status" value="1"/>
</dbReference>
<dbReference type="PANTHER" id="PTHR46599">
    <property type="entry name" value="PIGGYBAC TRANSPOSABLE ELEMENT-DERIVED PROTEIN 4"/>
    <property type="match status" value="1"/>
</dbReference>
<dbReference type="Proteomes" id="UP000676336">
    <property type="component" value="Unassembled WGS sequence"/>
</dbReference>
<evidence type="ECO:0000313" key="3">
    <source>
        <dbReference type="EMBL" id="CAF4285368.1"/>
    </source>
</evidence>
<evidence type="ECO:0000313" key="4">
    <source>
        <dbReference type="Proteomes" id="UP000663824"/>
    </source>
</evidence>
<organism evidence="2 4">
    <name type="scientific">Rotaria magnacalcarata</name>
    <dbReference type="NCBI Taxonomy" id="392030"/>
    <lineage>
        <taxon>Eukaryota</taxon>
        <taxon>Metazoa</taxon>
        <taxon>Spiralia</taxon>
        <taxon>Gnathifera</taxon>
        <taxon>Rotifera</taxon>
        <taxon>Eurotatoria</taxon>
        <taxon>Bdelloidea</taxon>
        <taxon>Philodinida</taxon>
        <taxon>Philodinidae</taxon>
        <taxon>Rotaria</taxon>
    </lineage>
</organism>
<dbReference type="EMBL" id="CAJNRE010020549">
    <property type="protein sequence ID" value="CAF2235562.1"/>
    <property type="molecule type" value="Genomic_DNA"/>
</dbReference>
<evidence type="ECO:0000313" key="2">
    <source>
        <dbReference type="EMBL" id="CAF2235562.1"/>
    </source>
</evidence>
<dbReference type="Proteomes" id="UP000663824">
    <property type="component" value="Unassembled WGS sequence"/>
</dbReference>
<evidence type="ECO:0000259" key="1">
    <source>
        <dbReference type="Pfam" id="PF13843"/>
    </source>
</evidence>
<dbReference type="InterPro" id="IPR029526">
    <property type="entry name" value="PGBD"/>
</dbReference>
<accession>A0A816ZV35</accession>
<feature type="non-terminal residue" evidence="2">
    <location>
        <position position="1"/>
    </location>
</feature>
<reference evidence="2" key="1">
    <citation type="submission" date="2021-02" db="EMBL/GenBank/DDBJ databases">
        <authorList>
            <person name="Nowell W R."/>
        </authorList>
    </citation>
    <scope>NUCLEOTIDE SEQUENCE</scope>
</reference>
<protein>
    <recommendedName>
        <fullName evidence="1">PiggyBac transposable element-derived protein domain-containing protein</fullName>
    </recommendedName>
</protein>
<name>A0A816ZV35_9BILA</name>
<sequence>VSSNEMKKFFAMCIHMGMIRKRRIQDYWSTNPLLVTPIFHSRNYLSRDRFLQILRFLRFADYGKMIDSDRLKKLRPFLNMTQNLCISMYTPRRSVAVDETLLLYKGRISFKQYNPRKRARFGIKTIALCDSINGYLHNLKFIQDRVSDYHCRYLHAPSIGTNSWAENFPDAQKLPVSERIVVHLVGHILNKNYCIYADNWFTSVRLARWMTKHGTTLTGTIKKNRGDLFIFFSSGITHNGTENYFIIELLVNLFYLMKQITKA</sequence>
<gene>
    <name evidence="2" type="ORF">MBJ925_LOCUS37111</name>
    <name evidence="3" type="ORF">SMN809_LOCUS25446</name>
</gene>
<feature type="domain" description="PiggyBac transposable element-derived protein" evidence="1">
    <location>
        <begin position="2"/>
        <end position="226"/>
    </location>
</feature>